<evidence type="ECO:0000313" key="1">
    <source>
        <dbReference type="EMBL" id="CAG8856879.1"/>
    </source>
</evidence>
<gene>
    <name evidence="1" type="ORF">GMARGA_LOCUS45700</name>
</gene>
<proteinExistence type="predicted"/>
<organism evidence="1 2">
    <name type="scientific">Gigaspora margarita</name>
    <dbReference type="NCBI Taxonomy" id="4874"/>
    <lineage>
        <taxon>Eukaryota</taxon>
        <taxon>Fungi</taxon>
        <taxon>Fungi incertae sedis</taxon>
        <taxon>Mucoromycota</taxon>
        <taxon>Glomeromycotina</taxon>
        <taxon>Glomeromycetes</taxon>
        <taxon>Diversisporales</taxon>
        <taxon>Gigasporaceae</taxon>
        <taxon>Gigaspora</taxon>
    </lineage>
</organism>
<comment type="caution">
    <text evidence="1">The sequence shown here is derived from an EMBL/GenBank/DDBJ whole genome shotgun (WGS) entry which is preliminary data.</text>
</comment>
<dbReference type="EMBL" id="CAJVQB010164950">
    <property type="protein sequence ID" value="CAG8856879.1"/>
    <property type="molecule type" value="Genomic_DNA"/>
</dbReference>
<feature type="non-terminal residue" evidence="1">
    <location>
        <position position="42"/>
    </location>
</feature>
<reference evidence="1 2" key="1">
    <citation type="submission" date="2021-06" db="EMBL/GenBank/DDBJ databases">
        <authorList>
            <person name="Kallberg Y."/>
            <person name="Tangrot J."/>
            <person name="Rosling A."/>
        </authorList>
    </citation>
    <scope>NUCLEOTIDE SEQUENCE [LARGE SCALE GENOMIC DNA]</scope>
    <source>
        <strain evidence="1 2">120-4 pot B 10/14</strain>
    </source>
</reference>
<protein>
    <submittedName>
        <fullName evidence="1">8698_t:CDS:1</fullName>
    </submittedName>
</protein>
<dbReference type="Proteomes" id="UP000789901">
    <property type="component" value="Unassembled WGS sequence"/>
</dbReference>
<accession>A0ABN7XNJ4</accession>
<evidence type="ECO:0000313" key="2">
    <source>
        <dbReference type="Proteomes" id="UP000789901"/>
    </source>
</evidence>
<name>A0ABN7XNJ4_GIGMA</name>
<sequence>MSKERFSCYSAINDEYWEEIQNDLEGHVELVEYESIIVNLFE</sequence>
<feature type="non-terminal residue" evidence="1">
    <location>
        <position position="1"/>
    </location>
</feature>
<keyword evidence="2" id="KW-1185">Reference proteome</keyword>